<proteinExistence type="predicted"/>
<dbReference type="InterPro" id="IPR051091">
    <property type="entry name" value="O-Glucosyltr/Glycosyltrsf_90"/>
</dbReference>
<dbReference type="PANTHER" id="PTHR12203">
    <property type="entry name" value="KDEL LYS-ASP-GLU-LEU CONTAINING - RELATED"/>
    <property type="match status" value="1"/>
</dbReference>
<dbReference type="OrthoDB" id="541052at2759"/>
<dbReference type="Proteomes" id="UP000198372">
    <property type="component" value="Unassembled WGS sequence"/>
</dbReference>
<feature type="region of interest" description="Disordered" evidence="1">
    <location>
        <begin position="207"/>
        <end position="255"/>
    </location>
</feature>
<feature type="compositionally biased region" description="Polar residues" evidence="1">
    <location>
        <begin position="87"/>
        <end position="117"/>
    </location>
</feature>
<gene>
    <name evidence="3" type="ORF">BQ2448_4962</name>
</gene>
<accession>A0A238FM46</accession>
<organism evidence="3 4">
    <name type="scientific">Microbotryum intermedium</name>
    <dbReference type="NCBI Taxonomy" id="269621"/>
    <lineage>
        <taxon>Eukaryota</taxon>
        <taxon>Fungi</taxon>
        <taxon>Dikarya</taxon>
        <taxon>Basidiomycota</taxon>
        <taxon>Pucciniomycotina</taxon>
        <taxon>Microbotryomycetes</taxon>
        <taxon>Microbotryales</taxon>
        <taxon>Microbotryaceae</taxon>
        <taxon>Microbotryum</taxon>
    </lineage>
</organism>
<dbReference type="InterPro" id="IPR006598">
    <property type="entry name" value="CAP10"/>
</dbReference>
<sequence>MEPLATLGRRPSATTVNISPAPQPHDSIGISHSSALSSSSPHPGHLQDSGRIGTGAFSQGQHLPKDSYPSPFLDNPGASRRSVPTLFGSSNLTNGSGARGSTLTGSRTSHNLDSNALPTYGGARRTFFNTKSRPGWQRSLRLVRDIVLRPIYLVGRRGPLIPLLLTLVSFGLFLTYSTSPSSQTVKLRMQGAVGPYIPQRAASAMSWRNRASEEAESGGGLDDEESDYTPPGVKKPTEANKGRKAKLPKAKSTLSSEIELPPARKDGRLLLKEGEVHPIPAMMARAKKQWKELKGRQSKTFKEAVADYEKRYKRKPPKGFDKWYAFAKAHKVLLIDEFDLINKDLLMYRAFGPSHFRNRVKHIPKYLDMLWNMTVTNGVITRAGHLENHDRARGVEHLASRFAHELPDMTIMYNGHDGARIAVAAEERARLEELVKKGEWRVRLPQTDEPDEGAPYPPKEKGPWPHHSMPAFCPNGTAVRGKDFDYGWASMDSTGYEMPDPVPGSIGSLIDGFKQYMDVCDSPQYRHFHATTSWVYTHHPTPVVPLFTPGVQTTFGDVHSLIVEQLELEAKHDPTWEERPFSSLQWRGQTSGPLWEKTSPWRTTQRARLHLLSHQESGMRNITLTDEDDKMRVAEVPNFKLNPLFLDAGMVGPAVQCVKEDGTCDEMHEVFQGYDKRISFDRSALYKYVLDVDGNSWSGRFRRLMLSNAAVVKSTIFPEFWTDWAIPWLHFIPMQVDYSDMWDILAFFRGGINGEGAHDDLGKQIAMAGKEWVKTCYRWADLEAYQFRLMLEYGRLYNDETEPGSKDFNGDT</sequence>
<feature type="region of interest" description="Disordered" evidence="1">
    <location>
        <begin position="444"/>
        <end position="465"/>
    </location>
</feature>
<evidence type="ECO:0000313" key="4">
    <source>
        <dbReference type="Proteomes" id="UP000198372"/>
    </source>
</evidence>
<evidence type="ECO:0000313" key="3">
    <source>
        <dbReference type="EMBL" id="SCV72268.1"/>
    </source>
</evidence>
<dbReference type="EMBL" id="FMSP01000008">
    <property type="protein sequence ID" value="SCV72268.1"/>
    <property type="molecule type" value="Genomic_DNA"/>
</dbReference>
<dbReference type="SMART" id="SM00672">
    <property type="entry name" value="CAP10"/>
    <property type="match status" value="1"/>
</dbReference>
<dbReference type="Pfam" id="PF05686">
    <property type="entry name" value="Glyco_transf_90"/>
    <property type="match status" value="1"/>
</dbReference>
<feature type="region of interest" description="Disordered" evidence="1">
    <location>
        <begin position="1"/>
        <end position="117"/>
    </location>
</feature>
<evidence type="ECO:0000259" key="2">
    <source>
        <dbReference type="SMART" id="SM00672"/>
    </source>
</evidence>
<dbReference type="AlphaFoldDB" id="A0A238FM46"/>
<evidence type="ECO:0000256" key="1">
    <source>
        <dbReference type="SAM" id="MobiDB-lite"/>
    </source>
</evidence>
<name>A0A238FM46_9BASI</name>
<keyword evidence="4" id="KW-1185">Reference proteome</keyword>
<reference evidence="4" key="1">
    <citation type="submission" date="2016-09" db="EMBL/GenBank/DDBJ databases">
        <authorList>
            <person name="Jeantristanb JTB J.-T."/>
            <person name="Ricardo R."/>
        </authorList>
    </citation>
    <scope>NUCLEOTIDE SEQUENCE [LARGE SCALE GENOMIC DNA]</scope>
</reference>
<dbReference type="PANTHER" id="PTHR12203:SF118">
    <property type="entry name" value="BETA-1,2-XYLOSYLTRANSFERASE 1"/>
    <property type="match status" value="1"/>
</dbReference>
<feature type="compositionally biased region" description="Low complexity" evidence="1">
    <location>
        <begin position="27"/>
        <end position="46"/>
    </location>
</feature>
<feature type="domain" description="Glycosyl transferase CAP10" evidence="2">
    <location>
        <begin position="517"/>
        <end position="800"/>
    </location>
</feature>
<protein>
    <submittedName>
        <fullName evidence="3">BQ2448_4962 protein</fullName>
    </submittedName>
</protein>